<keyword evidence="3" id="KW-1185">Reference proteome</keyword>
<accession>A0ABS2S8G8</accession>
<evidence type="ECO:0000259" key="1">
    <source>
        <dbReference type="Pfam" id="PF11706"/>
    </source>
</evidence>
<dbReference type="PANTHER" id="PTHR35525">
    <property type="entry name" value="BLL6575 PROTEIN"/>
    <property type="match status" value="1"/>
</dbReference>
<gene>
    <name evidence="2" type="ORF">JOE68_003383</name>
</gene>
<dbReference type="RefSeq" id="WP_307819713.1">
    <property type="nucleotide sequence ID" value="NZ_JAFBCL010000001.1"/>
</dbReference>
<dbReference type="Pfam" id="PF07336">
    <property type="entry name" value="ABATE"/>
    <property type="match status" value="1"/>
</dbReference>
<dbReference type="InterPro" id="IPR010852">
    <property type="entry name" value="ABATE"/>
</dbReference>
<evidence type="ECO:0000313" key="3">
    <source>
        <dbReference type="Proteomes" id="UP001195724"/>
    </source>
</evidence>
<organism evidence="2 3">
    <name type="scientific">Saccharothrix algeriensis</name>
    <dbReference type="NCBI Taxonomy" id="173560"/>
    <lineage>
        <taxon>Bacteria</taxon>
        <taxon>Bacillati</taxon>
        <taxon>Actinomycetota</taxon>
        <taxon>Actinomycetes</taxon>
        <taxon>Pseudonocardiales</taxon>
        <taxon>Pseudonocardiaceae</taxon>
        <taxon>Saccharothrix</taxon>
    </lineage>
</organism>
<reference evidence="2 3" key="1">
    <citation type="submission" date="2021-01" db="EMBL/GenBank/DDBJ databases">
        <title>Sequencing the genomes of 1000 actinobacteria strains.</title>
        <authorList>
            <person name="Klenk H.-P."/>
        </authorList>
    </citation>
    <scope>NUCLEOTIDE SEQUENCE [LARGE SCALE GENOMIC DNA]</scope>
    <source>
        <strain evidence="2 3">DSM 44581</strain>
    </source>
</reference>
<dbReference type="Gene3D" id="1.10.3300.10">
    <property type="entry name" value="Jann2411-like domain"/>
    <property type="match status" value="1"/>
</dbReference>
<dbReference type="EMBL" id="JAFBCL010000001">
    <property type="protein sequence ID" value="MBM7812518.1"/>
    <property type="molecule type" value="Genomic_DNA"/>
</dbReference>
<feature type="domain" description="Zinc finger CGNR" evidence="1">
    <location>
        <begin position="130"/>
        <end position="173"/>
    </location>
</feature>
<dbReference type="SUPFAM" id="SSF160904">
    <property type="entry name" value="Jann2411-like"/>
    <property type="match status" value="1"/>
</dbReference>
<protein>
    <recommendedName>
        <fullName evidence="1">Zinc finger CGNR domain-containing protein</fullName>
    </recommendedName>
</protein>
<dbReference type="Proteomes" id="UP001195724">
    <property type="component" value="Unassembled WGS sequence"/>
</dbReference>
<dbReference type="InterPro" id="IPR021005">
    <property type="entry name" value="Znf_CGNR"/>
</dbReference>
<name>A0ABS2S8G8_9PSEU</name>
<proteinExistence type="predicted"/>
<dbReference type="PANTHER" id="PTHR35525:SF3">
    <property type="entry name" value="BLL6575 PROTEIN"/>
    <property type="match status" value="1"/>
</dbReference>
<dbReference type="InterPro" id="IPR023286">
    <property type="entry name" value="ABATE_dom_sf"/>
</dbReference>
<sequence>MTGLAAGWDHAALAQGRAGDAEHDVELLLAFLNTRDLELGTDVLDSAAAWRAWVTERGLGGVGDLAEVRAVRTSLRASLGEGHDGPDPTPAAGLIRVDLSHGVPLMSSEDALGAVLGAAARLAVLGSWERFKICQADGCLWAFFDRSRNRSRTWCSMQVCGNREKARNFRERRALSVS</sequence>
<dbReference type="Pfam" id="PF11706">
    <property type="entry name" value="zf-CGNR"/>
    <property type="match status" value="1"/>
</dbReference>
<evidence type="ECO:0000313" key="2">
    <source>
        <dbReference type="EMBL" id="MBM7812518.1"/>
    </source>
</evidence>
<comment type="caution">
    <text evidence="2">The sequence shown here is derived from an EMBL/GenBank/DDBJ whole genome shotgun (WGS) entry which is preliminary data.</text>
</comment>